<dbReference type="EMBL" id="CAJPWZ010002897">
    <property type="protein sequence ID" value="CAG2247319.1"/>
    <property type="molecule type" value="Genomic_DNA"/>
</dbReference>
<keyword evidence="4" id="KW-1185">Reference proteome</keyword>
<feature type="chain" id="PRO_5035863437" description="Immunoglobulin I-set domain-containing protein" evidence="1">
    <location>
        <begin position="23"/>
        <end position="515"/>
    </location>
</feature>
<proteinExistence type="predicted"/>
<dbReference type="InterPro" id="IPR036179">
    <property type="entry name" value="Ig-like_dom_sf"/>
</dbReference>
<dbReference type="Pfam" id="PF07679">
    <property type="entry name" value="I-set"/>
    <property type="match status" value="1"/>
</dbReference>
<evidence type="ECO:0000259" key="2">
    <source>
        <dbReference type="Pfam" id="PF07679"/>
    </source>
</evidence>
<feature type="domain" description="Immunoglobulin I-set" evidence="2">
    <location>
        <begin position="46"/>
        <end position="120"/>
    </location>
</feature>
<name>A0A8S3UMU5_MYTED</name>
<dbReference type="SUPFAM" id="SSF48726">
    <property type="entry name" value="Immunoglobulin"/>
    <property type="match status" value="1"/>
</dbReference>
<gene>
    <name evidence="3" type="ORF">MEDL_59244</name>
</gene>
<dbReference type="AlphaFoldDB" id="A0A8S3UMU5"/>
<sequence>MYSGSIISSLLSLYITTSPVLQTDAHQAQSPGFIRSSYGFDRKFPICNRSIQRFIGEDVKIQCKWQSEFVHETKWTLNGKEIKQSERTKTIATRDNNNVDTVEIFRIDKNDYGTYQLWISGNSTGNGVNKDSKVLFKGYDSIDGFDRKRRNRNLNVPPFFVYPLETAYAIIGRNYVINKPELKSKSNTNIHVEVILCTTALTYGNHSLFVTREYYNETIQKKQTVTTRLRLKYIVLPDKSYNIYGKGNNGTQPYPFENSEKSYLEEEIITCISCSFRQIIEVSLFAFSFIFIWKHLFVFLHRNVISTVIIFIFSLGASTEKECPSDAYDYEYDVLIVSTENDKDFVTENTIITNLEDKNYTVCFPERDFDPGIPFLDSYSEVLRSKSATKYASVELYQYLCSIVGTPEHVKTIRLMNTIRDNLSSDTTFVEITSGSFGEGLEMQGSDFDLMKIIKSIEICENPNIPFFSDKTYFAIDRDDTQPGFTQLRLLYSNDEAIFDLCIERQREFYFSSSA</sequence>
<evidence type="ECO:0000313" key="4">
    <source>
        <dbReference type="Proteomes" id="UP000683360"/>
    </source>
</evidence>
<dbReference type="Proteomes" id="UP000683360">
    <property type="component" value="Unassembled WGS sequence"/>
</dbReference>
<evidence type="ECO:0000256" key="1">
    <source>
        <dbReference type="SAM" id="SignalP"/>
    </source>
</evidence>
<dbReference type="Gene3D" id="2.60.40.10">
    <property type="entry name" value="Immunoglobulins"/>
    <property type="match status" value="1"/>
</dbReference>
<dbReference type="OrthoDB" id="10431637at2759"/>
<accession>A0A8S3UMU5</accession>
<comment type="caution">
    <text evidence="3">The sequence shown here is derived from an EMBL/GenBank/DDBJ whole genome shotgun (WGS) entry which is preliminary data.</text>
</comment>
<evidence type="ECO:0000313" key="3">
    <source>
        <dbReference type="EMBL" id="CAG2247319.1"/>
    </source>
</evidence>
<dbReference type="SUPFAM" id="SSF52200">
    <property type="entry name" value="Toll/Interleukin receptor TIR domain"/>
    <property type="match status" value="1"/>
</dbReference>
<dbReference type="InterPro" id="IPR035897">
    <property type="entry name" value="Toll_tir_struct_dom_sf"/>
</dbReference>
<protein>
    <recommendedName>
        <fullName evidence="2">Immunoglobulin I-set domain-containing protein</fullName>
    </recommendedName>
</protein>
<reference evidence="3" key="1">
    <citation type="submission" date="2021-03" db="EMBL/GenBank/DDBJ databases">
        <authorList>
            <person name="Bekaert M."/>
        </authorList>
    </citation>
    <scope>NUCLEOTIDE SEQUENCE</scope>
</reference>
<keyword evidence="1" id="KW-0732">Signal</keyword>
<feature type="signal peptide" evidence="1">
    <location>
        <begin position="1"/>
        <end position="22"/>
    </location>
</feature>
<organism evidence="3 4">
    <name type="scientific">Mytilus edulis</name>
    <name type="common">Blue mussel</name>
    <dbReference type="NCBI Taxonomy" id="6550"/>
    <lineage>
        <taxon>Eukaryota</taxon>
        <taxon>Metazoa</taxon>
        <taxon>Spiralia</taxon>
        <taxon>Lophotrochozoa</taxon>
        <taxon>Mollusca</taxon>
        <taxon>Bivalvia</taxon>
        <taxon>Autobranchia</taxon>
        <taxon>Pteriomorphia</taxon>
        <taxon>Mytilida</taxon>
        <taxon>Mytiloidea</taxon>
        <taxon>Mytilidae</taxon>
        <taxon>Mytilinae</taxon>
        <taxon>Mytilus</taxon>
    </lineage>
</organism>
<dbReference type="InterPro" id="IPR013098">
    <property type="entry name" value="Ig_I-set"/>
</dbReference>
<dbReference type="InterPro" id="IPR013783">
    <property type="entry name" value="Ig-like_fold"/>
</dbReference>
<dbReference type="Gene3D" id="3.40.50.10140">
    <property type="entry name" value="Toll/interleukin-1 receptor homology (TIR) domain"/>
    <property type="match status" value="1"/>
</dbReference>